<comment type="caution">
    <text evidence="6">The sequence shown here is derived from an EMBL/GenBank/DDBJ whole genome shotgun (WGS) entry which is preliminary data.</text>
</comment>
<dbReference type="GO" id="GO:0003700">
    <property type="term" value="F:DNA-binding transcription factor activity"/>
    <property type="evidence" value="ECO:0007669"/>
    <property type="project" value="TreeGrafter"/>
</dbReference>
<dbReference type="EMBL" id="BMRB01000002">
    <property type="protein sequence ID" value="GGS32745.1"/>
    <property type="molecule type" value="Genomic_DNA"/>
</dbReference>
<dbReference type="Pfam" id="PF00440">
    <property type="entry name" value="TetR_N"/>
    <property type="match status" value="1"/>
</dbReference>
<dbReference type="Gene3D" id="1.10.357.10">
    <property type="entry name" value="Tetracycline Repressor, domain 2"/>
    <property type="match status" value="1"/>
</dbReference>
<dbReference type="RefSeq" id="WP_189210879.1">
    <property type="nucleotide sequence ID" value="NZ_BMRB01000002.1"/>
</dbReference>
<proteinExistence type="predicted"/>
<dbReference type="PANTHER" id="PTHR30055">
    <property type="entry name" value="HTH-TYPE TRANSCRIPTIONAL REGULATOR RUTR"/>
    <property type="match status" value="1"/>
</dbReference>
<feature type="domain" description="HTH tetR-type" evidence="5">
    <location>
        <begin position="8"/>
        <end position="68"/>
    </location>
</feature>
<organism evidence="6 7">
    <name type="scientific">Actinokineospora fastidiosa</name>
    <dbReference type="NCBI Taxonomy" id="1816"/>
    <lineage>
        <taxon>Bacteria</taxon>
        <taxon>Bacillati</taxon>
        <taxon>Actinomycetota</taxon>
        <taxon>Actinomycetes</taxon>
        <taxon>Pseudonocardiales</taxon>
        <taxon>Pseudonocardiaceae</taxon>
        <taxon>Actinokineospora</taxon>
    </lineage>
</organism>
<accession>A0A918GF35</accession>
<dbReference type="Proteomes" id="UP000660680">
    <property type="component" value="Unassembled WGS sequence"/>
</dbReference>
<dbReference type="PANTHER" id="PTHR30055:SF234">
    <property type="entry name" value="HTH-TYPE TRANSCRIPTIONAL REGULATOR BETI"/>
    <property type="match status" value="1"/>
</dbReference>
<dbReference type="GO" id="GO:0000976">
    <property type="term" value="F:transcription cis-regulatory region binding"/>
    <property type="evidence" value="ECO:0007669"/>
    <property type="project" value="TreeGrafter"/>
</dbReference>
<gene>
    <name evidence="6" type="ORF">GCM10010171_28450</name>
</gene>
<evidence type="ECO:0000256" key="3">
    <source>
        <dbReference type="ARBA" id="ARBA00023163"/>
    </source>
</evidence>
<sequence>MPKQVDPAARRAAIGDAVVDIAAEHGFAAVTIRAVARRAGASTSVVTHYVAGRDDLLRQAVRREVDARREHAERVLAGRTGADGLRTLADWAVHAPGERAQRFWLALVMAAPAEPVLRAELDRFTTWWDARVRALVAEAGLADPGLAADLLDVAVDGLITARFEGAAAWSARRSRRVLAAVLAAAGLSR</sequence>
<dbReference type="InterPro" id="IPR009057">
    <property type="entry name" value="Homeodomain-like_sf"/>
</dbReference>
<reference evidence="6" key="1">
    <citation type="journal article" date="2014" name="Int. J. Syst. Evol. Microbiol.">
        <title>Complete genome sequence of Corynebacterium casei LMG S-19264T (=DSM 44701T), isolated from a smear-ripened cheese.</title>
        <authorList>
            <consortium name="US DOE Joint Genome Institute (JGI-PGF)"/>
            <person name="Walter F."/>
            <person name="Albersmeier A."/>
            <person name="Kalinowski J."/>
            <person name="Ruckert C."/>
        </authorList>
    </citation>
    <scope>NUCLEOTIDE SEQUENCE</scope>
    <source>
        <strain evidence="6">JCM 3276</strain>
    </source>
</reference>
<keyword evidence="2 4" id="KW-0238">DNA-binding</keyword>
<evidence type="ECO:0000256" key="4">
    <source>
        <dbReference type="PROSITE-ProRule" id="PRU00335"/>
    </source>
</evidence>
<evidence type="ECO:0000256" key="2">
    <source>
        <dbReference type="ARBA" id="ARBA00023125"/>
    </source>
</evidence>
<dbReference type="InterPro" id="IPR001647">
    <property type="entry name" value="HTH_TetR"/>
</dbReference>
<dbReference type="AlphaFoldDB" id="A0A918GF35"/>
<keyword evidence="1" id="KW-0805">Transcription regulation</keyword>
<feature type="DNA-binding region" description="H-T-H motif" evidence="4">
    <location>
        <begin position="31"/>
        <end position="50"/>
    </location>
</feature>
<name>A0A918GF35_9PSEU</name>
<dbReference type="InterPro" id="IPR050109">
    <property type="entry name" value="HTH-type_TetR-like_transc_reg"/>
</dbReference>
<evidence type="ECO:0000313" key="6">
    <source>
        <dbReference type="EMBL" id="GGS32745.1"/>
    </source>
</evidence>
<dbReference type="PROSITE" id="PS50977">
    <property type="entry name" value="HTH_TETR_2"/>
    <property type="match status" value="1"/>
</dbReference>
<keyword evidence="3" id="KW-0804">Transcription</keyword>
<reference evidence="6" key="2">
    <citation type="submission" date="2020-09" db="EMBL/GenBank/DDBJ databases">
        <authorList>
            <person name="Sun Q."/>
            <person name="Ohkuma M."/>
        </authorList>
    </citation>
    <scope>NUCLEOTIDE SEQUENCE</scope>
    <source>
        <strain evidence="6">JCM 3276</strain>
    </source>
</reference>
<dbReference type="SUPFAM" id="SSF46689">
    <property type="entry name" value="Homeodomain-like"/>
    <property type="match status" value="1"/>
</dbReference>
<protein>
    <recommendedName>
        <fullName evidence="5">HTH tetR-type domain-containing protein</fullName>
    </recommendedName>
</protein>
<evidence type="ECO:0000313" key="7">
    <source>
        <dbReference type="Proteomes" id="UP000660680"/>
    </source>
</evidence>
<evidence type="ECO:0000256" key="1">
    <source>
        <dbReference type="ARBA" id="ARBA00023015"/>
    </source>
</evidence>
<evidence type="ECO:0000259" key="5">
    <source>
        <dbReference type="PROSITE" id="PS50977"/>
    </source>
</evidence>
<keyword evidence="7" id="KW-1185">Reference proteome</keyword>